<dbReference type="KEGG" id="rry:C1O28_11795"/>
<organism evidence="2 4">
    <name type="scientific">Rathayibacter rathayi</name>
    <name type="common">Corynebacterium rathayi</name>
    <dbReference type="NCBI Taxonomy" id="33887"/>
    <lineage>
        <taxon>Bacteria</taxon>
        <taxon>Bacillati</taxon>
        <taxon>Actinomycetota</taxon>
        <taxon>Actinomycetes</taxon>
        <taxon>Micrococcales</taxon>
        <taxon>Microbacteriaceae</taxon>
        <taxon>Rathayibacter</taxon>
    </lineage>
</organism>
<dbReference type="Proteomes" id="UP000237881">
    <property type="component" value="Unassembled WGS sequence"/>
</dbReference>
<accession>A0ABD6W9W0</accession>
<proteinExistence type="predicted"/>
<sequence length="113" mass="12278">MYPSSGIMAHMFADDTPLQMRMHSGTSGTINSVSAQRREENAATVLLQARVDPRIRRAVKDAAAESGVSISLYVETLFSDMLAAQGRLPKVHSSRQRPADELPVLEEATTHAA</sequence>
<evidence type="ECO:0000313" key="3">
    <source>
        <dbReference type="EMBL" id="PPH76730.1"/>
    </source>
</evidence>
<feature type="region of interest" description="Disordered" evidence="1">
    <location>
        <begin position="88"/>
        <end position="113"/>
    </location>
</feature>
<reference evidence="4 5" key="1">
    <citation type="submission" date="2018-02" db="EMBL/GenBank/DDBJ databases">
        <title>Bacteriophage NCPPB3778 and a type I-E CRISPR drive the evolution of the US Biological Select Agent, Rathayibacter toxicus.</title>
        <authorList>
            <person name="Davis E.W.II."/>
            <person name="Tabima J.F."/>
            <person name="Weisberg A.J."/>
            <person name="Lopes L.D."/>
            <person name="Wiseman M.S."/>
            <person name="Wiseman M.S."/>
            <person name="Pupko T."/>
            <person name="Belcher M.S."/>
            <person name="Sechler A.J."/>
            <person name="Tancos M.A."/>
            <person name="Schroeder B.K."/>
            <person name="Murray T.D."/>
            <person name="Luster D.G."/>
            <person name="Schneider W.L."/>
            <person name="Rogers E."/>
            <person name="Andreote F.D."/>
            <person name="Grunwald N.J."/>
            <person name="Putnam M.L."/>
            <person name="Chang J.H."/>
        </authorList>
    </citation>
    <scope>NUCLEOTIDE SEQUENCE [LARGE SCALE GENOMIC DNA]</scope>
    <source>
        <strain evidence="3 5">AY1D6</strain>
        <strain evidence="2 4">AY1I9</strain>
    </source>
</reference>
<name>A0ABD6W9W0_RATRA</name>
<evidence type="ECO:0000313" key="5">
    <source>
        <dbReference type="Proteomes" id="UP000239698"/>
    </source>
</evidence>
<evidence type="ECO:0000256" key="1">
    <source>
        <dbReference type="SAM" id="MobiDB-lite"/>
    </source>
</evidence>
<protein>
    <submittedName>
        <fullName evidence="2">Uncharacterized protein</fullName>
    </submittedName>
</protein>
<gene>
    <name evidence="2" type="ORF">C5C04_07045</name>
    <name evidence="3" type="ORF">C5C40_08635</name>
</gene>
<keyword evidence="5" id="KW-1185">Reference proteome</keyword>
<dbReference type="AlphaFoldDB" id="A0ABD6W9W0"/>
<dbReference type="Proteomes" id="UP000239698">
    <property type="component" value="Unassembled WGS sequence"/>
</dbReference>
<dbReference type="EMBL" id="PSVT01000015">
    <property type="protein sequence ID" value="PPH76730.1"/>
    <property type="molecule type" value="Genomic_DNA"/>
</dbReference>
<evidence type="ECO:0000313" key="4">
    <source>
        <dbReference type="Proteomes" id="UP000237881"/>
    </source>
</evidence>
<comment type="caution">
    <text evidence="2">The sequence shown here is derived from an EMBL/GenBank/DDBJ whole genome shotgun (WGS) entry which is preliminary data.</text>
</comment>
<dbReference type="EMBL" id="PSUL01000012">
    <property type="protein sequence ID" value="PPF14347.1"/>
    <property type="molecule type" value="Genomic_DNA"/>
</dbReference>
<evidence type="ECO:0000313" key="2">
    <source>
        <dbReference type="EMBL" id="PPF14347.1"/>
    </source>
</evidence>